<dbReference type="Gramene" id="Manes.08G012500.3.v8.1">
    <property type="protein sequence ID" value="Manes.08G012500.3.v8.1.CDS.1"/>
    <property type="gene ID" value="Manes.08G012500.v8.1"/>
</dbReference>
<dbReference type="EMBL" id="CM004394">
    <property type="protein sequence ID" value="OAY42741.1"/>
    <property type="molecule type" value="Genomic_DNA"/>
</dbReference>
<keyword evidence="2" id="KW-0732">Signal</keyword>
<gene>
    <name evidence="3" type="ORF">MANES_08G012500v8</name>
</gene>
<proteinExistence type="predicted"/>
<evidence type="ECO:0000313" key="3">
    <source>
        <dbReference type="EMBL" id="OAY42741.1"/>
    </source>
</evidence>
<protein>
    <submittedName>
        <fullName evidence="3">Uncharacterized protein</fullName>
    </submittedName>
</protein>
<evidence type="ECO:0000313" key="4">
    <source>
        <dbReference type="Proteomes" id="UP000091857"/>
    </source>
</evidence>
<sequence length="85" mass="9457">MRFLAAFLFLLVMANFSFAINRRMMMNGGEKSASVMEIKQNDNNSEVKKNSDVGGEPELINNHHNIPRQAFGGYDNNQDAPPGTP</sequence>
<evidence type="ECO:0000256" key="2">
    <source>
        <dbReference type="SAM" id="SignalP"/>
    </source>
</evidence>
<name>A0A2C9VCE7_MANES</name>
<dbReference type="Gramene" id="Manes.08G012500.4.v8.1">
    <property type="protein sequence ID" value="Manes.08G012500.4.v8.1.CDS.1"/>
    <property type="gene ID" value="Manes.08G012500.v8.1"/>
</dbReference>
<keyword evidence="4" id="KW-1185">Reference proteome</keyword>
<evidence type="ECO:0000256" key="1">
    <source>
        <dbReference type="SAM" id="MobiDB-lite"/>
    </source>
</evidence>
<reference evidence="4" key="1">
    <citation type="journal article" date="2016" name="Nat. Biotechnol.">
        <title>Sequencing wild and cultivated cassava and related species reveals extensive interspecific hybridization and genetic diversity.</title>
        <authorList>
            <person name="Bredeson J.V."/>
            <person name="Lyons J.B."/>
            <person name="Prochnik S.E."/>
            <person name="Wu G.A."/>
            <person name="Ha C.M."/>
            <person name="Edsinger-Gonzales E."/>
            <person name="Grimwood J."/>
            <person name="Schmutz J."/>
            <person name="Rabbi I.Y."/>
            <person name="Egesi C."/>
            <person name="Nauluvula P."/>
            <person name="Lebot V."/>
            <person name="Ndunguru J."/>
            <person name="Mkamilo G."/>
            <person name="Bart R.S."/>
            <person name="Setter T.L."/>
            <person name="Gleadow R.M."/>
            <person name="Kulakow P."/>
            <person name="Ferguson M.E."/>
            <person name="Rounsley S."/>
            <person name="Rokhsar D.S."/>
        </authorList>
    </citation>
    <scope>NUCLEOTIDE SEQUENCE [LARGE SCALE GENOMIC DNA]</scope>
    <source>
        <strain evidence="4">cv. AM560-2</strain>
    </source>
</reference>
<dbReference type="PANTHER" id="PTHR36040:SF6">
    <property type="match status" value="1"/>
</dbReference>
<feature type="chain" id="PRO_5012745215" evidence="2">
    <location>
        <begin position="20"/>
        <end position="85"/>
    </location>
</feature>
<comment type="caution">
    <text evidence="3">The sequence shown here is derived from an EMBL/GenBank/DDBJ whole genome shotgun (WGS) entry which is preliminary data.</text>
</comment>
<dbReference type="PANTHER" id="PTHR36040">
    <property type="entry name" value="OS04G0188500 PROTEIN"/>
    <property type="match status" value="1"/>
</dbReference>
<dbReference type="AlphaFoldDB" id="A0A2C9VCE7"/>
<dbReference type="Proteomes" id="UP000091857">
    <property type="component" value="Chromosome 8"/>
</dbReference>
<accession>A0A2C9VCE7</accession>
<feature type="region of interest" description="Disordered" evidence="1">
    <location>
        <begin position="42"/>
        <end position="85"/>
    </location>
</feature>
<feature type="signal peptide" evidence="2">
    <location>
        <begin position="1"/>
        <end position="19"/>
    </location>
</feature>
<organism evidence="3 4">
    <name type="scientific">Manihot esculenta</name>
    <name type="common">Cassava</name>
    <name type="synonym">Jatropha manihot</name>
    <dbReference type="NCBI Taxonomy" id="3983"/>
    <lineage>
        <taxon>Eukaryota</taxon>
        <taxon>Viridiplantae</taxon>
        <taxon>Streptophyta</taxon>
        <taxon>Embryophyta</taxon>
        <taxon>Tracheophyta</taxon>
        <taxon>Spermatophyta</taxon>
        <taxon>Magnoliopsida</taxon>
        <taxon>eudicotyledons</taxon>
        <taxon>Gunneridae</taxon>
        <taxon>Pentapetalae</taxon>
        <taxon>rosids</taxon>
        <taxon>fabids</taxon>
        <taxon>Malpighiales</taxon>
        <taxon>Euphorbiaceae</taxon>
        <taxon>Crotonoideae</taxon>
        <taxon>Manihoteae</taxon>
        <taxon>Manihot</taxon>
    </lineage>
</organism>